<protein>
    <submittedName>
        <fullName evidence="1">Uncharacterized protein</fullName>
    </submittedName>
</protein>
<dbReference type="OrthoDB" id="2512596at2759"/>
<accession>A0A9Q3IHX6</accession>
<dbReference type="Proteomes" id="UP000765509">
    <property type="component" value="Unassembled WGS sequence"/>
</dbReference>
<evidence type="ECO:0000313" key="1">
    <source>
        <dbReference type="EMBL" id="MBW0542153.1"/>
    </source>
</evidence>
<name>A0A9Q3IHX6_9BASI</name>
<gene>
    <name evidence="1" type="ORF">O181_081868</name>
</gene>
<sequence length="89" mass="10423">MQDYASLPKINKYLKYHNPSDMISSTEEPDRIVYYFRNVKHDNKCISHKWEESWAANPHLRPANNAKKQKFKASSSHKRVTGTLMTLAE</sequence>
<evidence type="ECO:0000313" key="2">
    <source>
        <dbReference type="Proteomes" id="UP000765509"/>
    </source>
</evidence>
<reference evidence="1" key="1">
    <citation type="submission" date="2021-03" db="EMBL/GenBank/DDBJ databases">
        <title>Draft genome sequence of rust myrtle Austropuccinia psidii MF-1, a brazilian biotype.</title>
        <authorList>
            <person name="Quecine M.C."/>
            <person name="Pachon D.M.R."/>
            <person name="Bonatelli M.L."/>
            <person name="Correr F.H."/>
            <person name="Franceschini L.M."/>
            <person name="Leite T.F."/>
            <person name="Margarido G.R.A."/>
            <person name="Almeida C.A."/>
            <person name="Ferrarezi J.A."/>
            <person name="Labate C.A."/>
        </authorList>
    </citation>
    <scope>NUCLEOTIDE SEQUENCE</scope>
    <source>
        <strain evidence="1">MF-1</strain>
    </source>
</reference>
<organism evidence="1 2">
    <name type="scientific">Austropuccinia psidii MF-1</name>
    <dbReference type="NCBI Taxonomy" id="1389203"/>
    <lineage>
        <taxon>Eukaryota</taxon>
        <taxon>Fungi</taxon>
        <taxon>Dikarya</taxon>
        <taxon>Basidiomycota</taxon>
        <taxon>Pucciniomycotina</taxon>
        <taxon>Pucciniomycetes</taxon>
        <taxon>Pucciniales</taxon>
        <taxon>Sphaerophragmiaceae</taxon>
        <taxon>Austropuccinia</taxon>
    </lineage>
</organism>
<keyword evidence="2" id="KW-1185">Reference proteome</keyword>
<dbReference type="EMBL" id="AVOT02046860">
    <property type="protein sequence ID" value="MBW0542153.1"/>
    <property type="molecule type" value="Genomic_DNA"/>
</dbReference>
<proteinExistence type="predicted"/>
<dbReference type="AlphaFoldDB" id="A0A9Q3IHX6"/>
<comment type="caution">
    <text evidence="1">The sequence shown here is derived from an EMBL/GenBank/DDBJ whole genome shotgun (WGS) entry which is preliminary data.</text>
</comment>